<dbReference type="Proteomes" id="UP000216311">
    <property type="component" value="Unassembled WGS sequence"/>
</dbReference>
<dbReference type="OrthoDB" id="9812547at2"/>
<evidence type="ECO:0000313" key="9">
    <source>
        <dbReference type="EMBL" id="OYO18632.1"/>
    </source>
</evidence>
<protein>
    <submittedName>
        <fullName evidence="9">EamA family transporter</fullName>
    </submittedName>
</protein>
<keyword evidence="4 7" id="KW-0812">Transmembrane</keyword>
<evidence type="ECO:0000256" key="4">
    <source>
        <dbReference type="ARBA" id="ARBA00022692"/>
    </source>
</evidence>
<accession>A0A255GT42</accession>
<dbReference type="InterPro" id="IPR000620">
    <property type="entry name" value="EamA_dom"/>
</dbReference>
<evidence type="ECO:0000259" key="8">
    <source>
        <dbReference type="Pfam" id="PF00892"/>
    </source>
</evidence>
<keyword evidence="6 7" id="KW-0472">Membrane</keyword>
<evidence type="ECO:0000256" key="3">
    <source>
        <dbReference type="ARBA" id="ARBA00022475"/>
    </source>
</evidence>
<feature type="transmembrane region" description="Helical" evidence="7">
    <location>
        <begin position="250"/>
        <end position="266"/>
    </location>
</feature>
<proteinExistence type="inferred from homology"/>
<feature type="transmembrane region" description="Helical" evidence="7">
    <location>
        <begin position="153"/>
        <end position="173"/>
    </location>
</feature>
<feature type="transmembrane region" description="Helical" evidence="7">
    <location>
        <begin position="272"/>
        <end position="288"/>
    </location>
</feature>
<name>A0A255GT42_9ACTN</name>
<feature type="transmembrane region" description="Helical" evidence="7">
    <location>
        <begin position="99"/>
        <end position="120"/>
    </location>
</feature>
<evidence type="ECO:0000256" key="1">
    <source>
        <dbReference type="ARBA" id="ARBA00004651"/>
    </source>
</evidence>
<dbReference type="GO" id="GO:0005886">
    <property type="term" value="C:plasma membrane"/>
    <property type="evidence" value="ECO:0007669"/>
    <property type="project" value="UniProtKB-SubCell"/>
</dbReference>
<reference evidence="9 10" key="1">
    <citation type="submission" date="2017-07" db="EMBL/GenBank/DDBJ databases">
        <title>Draft whole genome sequences of clinical Proprionibacteriaceae strains.</title>
        <authorList>
            <person name="Bernier A.-M."/>
            <person name="Bernard K."/>
            <person name="Domingo M.-C."/>
        </authorList>
    </citation>
    <scope>NUCLEOTIDE SEQUENCE [LARGE SCALE GENOMIC DNA]</scope>
    <source>
        <strain evidence="9 10">NML 130396</strain>
    </source>
</reference>
<keyword evidence="3" id="KW-1003">Cell membrane</keyword>
<feature type="domain" description="EamA" evidence="8">
    <location>
        <begin position="13"/>
        <end position="143"/>
    </location>
</feature>
<dbReference type="SUPFAM" id="SSF103481">
    <property type="entry name" value="Multidrug resistance efflux transporter EmrE"/>
    <property type="match status" value="2"/>
</dbReference>
<feature type="transmembrane region" description="Helical" evidence="7">
    <location>
        <begin position="71"/>
        <end position="93"/>
    </location>
</feature>
<sequence length="295" mass="30812">MTAAPSHPQRREVIATVALILAWAGTMTAIKIGLQYAPPLLFGGLRCLLGGLLMLPLVLRHGVRPRIRENWRPYLLLTLTNVIGFIGLQTLALNALPSGLGGVVIYLQPVLVAILARFWLGEPLGPGKAIGLLVAFGGIVVVSAAAMGGHVSLGGILLAATAAFSWALGTVGFKHSAPRLGAWWSVAVPFLAGGMVLTVAGLAVEGPRVRPAPGFFGAWAFAGVLGTGVAWMLYFWLVAQGEAGRTASRIFFVPILALLIGAVVLGERLSPMLLVGAGLVVVGVYLVNRRRRPAG</sequence>
<comment type="subcellular location">
    <subcellularLocation>
        <location evidence="1">Cell membrane</location>
        <topology evidence="1">Multi-pass membrane protein</topology>
    </subcellularLocation>
</comment>
<feature type="transmembrane region" description="Helical" evidence="7">
    <location>
        <begin position="12"/>
        <end position="34"/>
    </location>
</feature>
<dbReference type="RefSeq" id="WP_094364866.1">
    <property type="nucleotide sequence ID" value="NZ_NMVQ01000043.1"/>
</dbReference>
<comment type="caution">
    <text evidence="9">The sequence shown here is derived from an EMBL/GenBank/DDBJ whole genome shotgun (WGS) entry which is preliminary data.</text>
</comment>
<organism evidence="9 10">
    <name type="scientific">Enemella dayhoffiae</name>
    <dbReference type="NCBI Taxonomy" id="2016507"/>
    <lineage>
        <taxon>Bacteria</taxon>
        <taxon>Bacillati</taxon>
        <taxon>Actinomycetota</taxon>
        <taxon>Actinomycetes</taxon>
        <taxon>Propionibacteriales</taxon>
        <taxon>Propionibacteriaceae</taxon>
        <taxon>Enemella</taxon>
    </lineage>
</organism>
<feature type="domain" description="EamA" evidence="8">
    <location>
        <begin position="155"/>
        <end position="288"/>
    </location>
</feature>
<feature type="transmembrane region" description="Helical" evidence="7">
    <location>
        <begin position="40"/>
        <end position="59"/>
    </location>
</feature>
<evidence type="ECO:0000256" key="2">
    <source>
        <dbReference type="ARBA" id="ARBA00007362"/>
    </source>
</evidence>
<evidence type="ECO:0000256" key="5">
    <source>
        <dbReference type="ARBA" id="ARBA00022989"/>
    </source>
</evidence>
<keyword evidence="5 7" id="KW-1133">Transmembrane helix</keyword>
<evidence type="ECO:0000256" key="7">
    <source>
        <dbReference type="SAM" id="Phobius"/>
    </source>
</evidence>
<evidence type="ECO:0000256" key="6">
    <source>
        <dbReference type="ARBA" id="ARBA00023136"/>
    </source>
</evidence>
<dbReference type="Gene3D" id="1.10.3730.20">
    <property type="match status" value="1"/>
</dbReference>
<feature type="transmembrane region" description="Helical" evidence="7">
    <location>
        <begin position="216"/>
        <end position="238"/>
    </location>
</feature>
<feature type="transmembrane region" description="Helical" evidence="7">
    <location>
        <begin position="129"/>
        <end position="147"/>
    </location>
</feature>
<dbReference type="Pfam" id="PF00892">
    <property type="entry name" value="EamA"/>
    <property type="match status" value="2"/>
</dbReference>
<keyword evidence="10" id="KW-1185">Reference proteome</keyword>
<feature type="transmembrane region" description="Helical" evidence="7">
    <location>
        <begin position="180"/>
        <end position="204"/>
    </location>
</feature>
<dbReference type="InterPro" id="IPR037185">
    <property type="entry name" value="EmrE-like"/>
</dbReference>
<dbReference type="InterPro" id="IPR050638">
    <property type="entry name" value="AA-Vitamin_Transporters"/>
</dbReference>
<dbReference type="PANTHER" id="PTHR32322:SF18">
    <property type="entry name" value="S-ADENOSYLMETHIONINE_S-ADENOSYLHOMOCYSTEINE TRANSPORTER"/>
    <property type="match status" value="1"/>
</dbReference>
<dbReference type="EMBL" id="NMVQ01000043">
    <property type="protein sequence ID" value="OYO18632.1"/>
    <property type="molecule type" value="Genomic_DNA"/>
</dbReference>
<gene>
    <name evidence="9" type="ORF">CGZ93_14510</name>
</gene>
<dbReference type="AlphaFoldDB" id="A0A255GT42"/>
<evidence type="ECO:0000313" key="10">
    <source>
        <dbReference type="Proteomes" id="UP000216311"/>
    </source>
</evidence>
<dbReference type="PANTHER" id="PTHR32322">
    <property type="entry name" value="INNER MEMBRANE TRANSPORTER"/>
    <property type="match status" value="1"/>
</dbReference>
<comment type="similarity">
    <text evidence="2">Belongs to the EamA transporter family.</text>
</comment>